<accession>A0A9D4LYK8</accession>
<protein>
    <recommendedName>
        <fullName evidence="1">Dynein heavy chain linker domain-containing protein</fullName>
    </recommendedName>
</protein>
<evidence type="ECO:0000259" key="1">
    <source>
        <dbReference type="Pfam" id="PF08393"/>
    </source>
</evidence>
<reference evidence="2" key="2">
    <citation type="submission" date="2020-11" db="EMBL/GenBank/DDBJ databases">
        <authorList>
            <person name="McCartney M.A."/>
            <person name="Auch B."/>
            <person name="Kono T."/>
            <person name="Mallez S."/>
            <person name="Becker A."/>
            <person name="Gohl D.M."/>
            <person name="Silverstein K.A.T."/>
            <person name="Koren S."/>
            <person name="Bechman K.B."/>
            <person name="Herman A."/>
            <person name="Abrahante J.E."/>
            <person name="Garbe J."/>
        </authorList>
    </citation>
    <scope>NUCLEOTIDE SEQUENCE</scope>
    <source>
        <strain evidence="2">Duluth1</strain>
        <tissue evidence="2">Whole animal</tissue>
    </source>
</reference>
<dbReference type="AlphaFoldDB" id="A0A9D4LYK8"/>
<comment type="caution">
    <text evidence="2">The sequence shown here is derived from an EMBL/GenBank/DDBJ whole genome shotgun (WGS) entry which is preliminary data.</text>
</comment>
<dbReference type="InterPro" id="IPR013602">
    <property type="entry name" value="Dynein_heavy_linker"/>
</dbReference>
<proteinExistence type="predicted"/>
<keyword evidence="3" id="KW-1185">Reference proteome</keyword>
<reference evidence="2" key="1">
    <citation type="journal article" date="2019" name="bioRxiv">
        <title>The Genome of the Zebra Mussel, Dreissena polymorpha: A Resource for Invasive Species Research.</title>
        <authorList>
            <person name="McCartney M.A."/>
            <person name="Auch B."/>
            <person name="Kono T."/>
            <person name="Mallez S."/>
            <person name="Zhang Y."/>
            <person name="Obille A."/>
            <person name="Becker A."/>
            <person name="Abrahante J.E."/>
            <person name="Garbe J."/>
            <person name="Badalamenti J.P."/>
            <person name="Herman A."/>
            <person name="Mangelson H."/>
            <person name="Liachko I."/>
            <person name="Sullivan S."/>
            <person name="Sone E.D."/>
            <person name="Koren S."/>
            <person name="Silverstein K.A.T."/>
            <person name="Beckman K.B."/>
            <person name="Gohl D.M."/>
        </authorList>
    </citation>
    <scope>NUCLEOTIDE SEQUENCE</scope>
    <source>
        <strain evidence="2">Duluth1</strain>
        <tissue evidence="2">Whole animal</tissue>
    </source>
</reference>
<organism evidence="2 3">
    <name type="scientific">Dreissena polymorpha</name>
    <name type="common">Zebra mussel</name>
    <name type="synonym">Mytilus polymorpha</name>
    <dbReference type="NCBI Taxonomy" id="45954"/>
    <lineage>
        <taxon>Eukaryota</taxon>
        <taxon>Metazoa</taxon>
        <taxon>Spiralia</taxon>
        <taxon>Lophotrochozoa</taxon>
        <taxon>Mollusca</taxon>
        <taxon>Bivalvia</taxon>
        <taxon>Autobranchia</taxon>
        <taxon>Heteroconchia</taxon>
        <taxon>Euheterodonta</taxon>
        <taxon>Imparidentia</taxon>
        <taxon>Neoheterodontei</taxon>
        <taxon>Myida</taxon>
        <taxon>Dreissenoidea</taxon>
        <taxon>Dreissenidae</taxon>
        <taxon>Dreissena</taxon>
    </lineage>
</organism>
<evidence type="ECO:0000313" key="2">
    <source>
        <dbReference type="EMBL" id="KAH3867068.1"/>
    </source>
</evidence>
<dbReference type="EMBL" id="JAIWYP010000002">
    <property type="protein sequence ID" value="KAH3867068.1"/>
    <property type="molecule type" value="Genomic_DNA"/>
</dbReference>
<dbReference type="Pfam" id="PF08393">
    <property type="entry name" value="DHC_N2"/>
    <property type="match status" value="1"/>
</dbReference>
<feature type="domain" description="Dynein heavy chain linker" evidence="1">
    <location>
        <begin position="1"/>
        <end position="55"/>
    </location>
</feature>
<sequence length="111" mass="13096">MWRTMYKLTKTFGDQAGPRRIADSVKGKIDKFKQHLPILHTICNPGIRDRHWEAVGVSFLFFYWAVDEFSGLWLSLAVSFFCANSWLQKFYDFENASCTIDWTLKFDFDPK</sequence>
<evidence type="ECO:0000313" key="3">
    <source>
        <dbReference type="Proteomes" id="UP000828390"/>
    </source>
</evidence>
<name>A0A9D4LYK8_DREPO</name>
<dbReference type="Proteomes" id="UP000828390">
    <property type="component" value="Unassembled WGS sequence"/>
</dbReference>
<gene>
    <name evidence="2" type="ORF">DPMN_030193</name>
</gene>